<evidence type="ECO:0000256" key="3">
    <source>
        <dbReference type="SAM" id="MobiDB-lite"/>
    </source>
</evidence>
<dbReference type="InterPro" id="IPR011333">
    <property type="entry name" value="SKP1/BTB/POZ_sf"/>
</dbReference>
<proteinExistence type="predicted"/>
<dbReference type="SMART" id="SM00225">
    <property type="entry name" value="BTB"/>
    <property type="match status" value="1"/>
</dbReference>
<feature type="domain" description="BTB" evidence="4">
    <location>
        <begin position="85"/>
        <end position="157"/>
    </location>
</feature>
<dbReference type="InterPro" id="IPR038648">
    <property type="entry name" value="PHR_sf"/>
</dbReference>
<dbReference type="SMART" id="SM00875">
    <property type="entry name" value="BACK"/>
    <property type="match status" value="1"/>
</dbReference>
<protein>
    <submittedName>
        <fullName evidence="5">BTB/POZ domain-containing protein 2</fullName>
    </submittedName>
</protein>
<name>A0A1W0WM03_HYPEX</name>
<evidence type="ECO:0000259" key="4">
    <source>
        <dbReference type="PROSITE" id="PS50097"/>
    </source>
</evidence>
<dbReference type="GO" id="GO:0005829">
    <property type="term" value="C:cytosol"/>
    <property type="evidence" value="ECO:0007669"/>
    <property type="project" value="TreeGrafter"/>
</dbReference>
<dbReference type="Gene3D" id="1.25.40.420">
    <property type="match status" value="1"/>
</dbReference>
<dbReference type="Pfam" id="PF08005">
    <property type="entry name" value="PHR"/>
    <property type="match status" value="1"/>
</dbReference>
<feature type="region of interest" description="Disordered" evidence="3">
    <location>
        <begin position="29"/>
        <end position="55"/>
    </location>
</feature>
<accession>A0A1W0WM03</accession>
<dbReference type="PROSITE" id="PS50097">
    <property type="entry name" value="BTB"/>
    <property type="match status" value="1"/>
</dbReference>
<dbReference type="Gene3D" id="2.60.120.820">
    <property type="entry name" value="PHR domain"/>
    <property type="match status" value="1"/>
</dbReference>
<dbReference type="OrthoDB" id="636773at2759"/>
<dbReference type="InterPro" id="IPR012983">
    <property type="entry name" value="PHR"/>
</dbReference>
<comment type="subcellular location">
    <subcellularLocation>
        <location evidence="1">Cytoplasm</location>
    </subcellularLocation>
</comment>
<dbReference type="SUPFAM" id="SSF54695">
    <property type="entry name" value="POZ domain"/>
    <property type="match status" value="1"/>
</dbReference>
<dbReference type="Pfam" id="PF00651">
    <property type="entry name" value="BTB"/>
    <property type="match status" value="1"/>
</dbReference>
<evidence type="ECO:0000256" key="2">
    <source>
        <dbReference type="ARBA" id="ARBA00022490"/>
    </source>
</evidence>
<evidence type="ECO:0000256" key="1">
    <source>
        <dbReference type="ARBA" id="ARBA00004496"/>
    </source>
</evidence>
<dbReference type="Proteomes" id="UP000192578">
    <property type="component" value="Unassembled WGS sequence"/>
</dbReference>
<dbReference type="Gene3D" id="3.30.710.10">
    <property type="entry name" value="Potassium Channel Kv1.1, Chain A"/>
    <property type="match status" value="1"/>
</dbReference>
<comment type="caution">
    <text evidence="5">The sequence shown here is derived from an EMBL/GenBank/DDBJ whole genome shotgun (WGS) entry which is preliminary data.</text>
</comment>
<dbReference type="GO" id="GO:0022008">
    <property type="term" value="P:neurogenesis"/>
    <property type="evidence" value="ECO:0007669"/>
    <property type="project" value="TreeGrafter"/>
</dbReference>
<dbReference type="AlphaFoldDB" id="A0A1W0WM03"/>
<dbReference type="PANTHER" id="PTHR45774">
    <property type="entry name" value="BTB/POZ DOMAIN-CONTAINING"/>
    <property type="match status" value="1"/>
</dbReference>
<sequence length="502" mass="55168">MTTIEPVAERRASGLPRQLLRVMGSISVEDELDNKPATDSGEESEEETAQAAPASAQSAIANWQCDRSSLLDRGQFLLDNCEALSDVVFVVGRGVIQREIPAHRFMLAMGSPVFETMFYGPTRQFAADSDIPLPDVEPAAFRNLLRFIYTDDITGLDEDTVLPTLYAAKKYVMPQLKAACVNFMRLNIRPQNVFLLLEQAQQSDEADLVAQCFDLIDRQTYSVISTDGFLEIDQETLRLVLQRDGLSTREVELWKALNRWTDKECDRRGLERDDVTSRRKTVGRALFDIRFPLMTLEELANGPIQTGILTAGESRDLFLHYFAKEKPELPFSSTPRQGACGEEYTVTRFTDVSGPWGYGGGADSIEFTVDHDIAVVGCGVYGASDGPGEHRIAVEFAAAGERGRGQAATHLETELRTDGTQNIFRIMFREPVVVRAGVSQIVSVLFEGPASHRGINGSSKISTVAAGASRSACTFIFSESAESSNGTSVAEGQIPSLYFCLL</sequence>
<evidence type="ECO:0000313" key="5">
    <source>
        <dbReference type="EMBL" id="OQV16153.1"/>
    </source>
</evidence>
<keyword evidence="6" id="KW-1185">Reference proteome</keyword>
<organism evidence="5 6">
    <name type="scientific">Hypsibius exemplaris</name>
    <name type="common">Freshwater tardigrade</name>
    <dbReference type="NCBI Taxonomy" id="2072580"/>
    <lineage>
        <taxon>Eukaryota</taxon>
        <taxon>Metazoa</taxon>
        <taxon>Ecdysozoa</taxon>
        <taxon>Tardigrada</taxon>
        <taxon>Eutardigrada</taxon>
        <taxon>Parachela</taxon>
        <taxon>Hypsibioidea</taxon>
        <taxon>Hypsibiidae</taxon>
        <taxon>Hypsibius</taxon>
    </lineage>
</organism>
<keyword evidence="2" id="KW-0963">Cytoplasm</keyword>
<gene>
    <name evidence="5" type="ORF">BV898_09637</name>
</gene>
<evidence type="ECO:0000313" key="6">
    <source>
        <dbReference type="Proteomes" id="UP000192578"/>
    </source>
</evidence>
<dbReference type="EMBL" id="MTYJ01000077">
    <property type="protein sequence ID" value="OQV16153.1"/>
    <property type="molecule type" value="Genomic_DNA"/>
</dbReference>
<dbReference type="InterPro" id="IPR011705">
    <property type="entry name" value="BACK"/>
</dbReference>
<dbReference type="PANTHER" id="PTHR45774:SF3">
    <property type="entry name" value="BTB (POZ) DOMAIN-CONTAINING 2B-RELATED"/>
    <property type="match status" value="1"/>
</dbReference>
<reference evidence="6" key="1">
    <citation type="submission" date="2017-01" db="EMBL/GenBank/DDBJ databases">
        <title>Comparative genomics of anhydrobiosis in the tardigrade Hypsibius dujardini.</title>
        <authorList>
            <person name="Yoshida Y."/>
            <person name="Koutsovoulos G."/>
            <person name="Laetsch D."/>
            <person name="Stevens L."/>
            <person name="Kumar S."/>
            <person name="Horikawa D."/>
            <person name="Ishino K."/>
            <person name="Komine S."/>
            <person name="Tomita M."/>
            <person name="Blaxter M."/>
            <person name="Arakawa K."/>
        </authorList>
    </citation>
    <scope>NUCLEOTIDE SEQUENCE [LARGE SCALE GENOMIC DNA]</scope>
    <source>
        <strain evidence="6">Z151</strain>
    </source>
</reference>
<dbReference type="Pfam" id="PF07707">
    <property type="entry name" value="BACK"/>
    <property type="match status" value="1"/>
</dbReference>
<dbReference type="InterPro" id="IPR000210">
    <property type="entry name" value="BTB/POZ_dom"/>
</dbReference>